<dbReference type="EMBL" id="LK032163">
    <property type="protein sequence ID" value="CDY24735.1"/>
    <property type="molecule type" value="Genomic_DNA"/>
</dbReference>
<evidence type="ECO:0000313" key="3">
    <source>
        <dbReference type="Proteomes" id="UP000028999"/>
    </source>
</evidence>
<feature type="compositionally biased region" description="Polar residues" evidence="1">
    <location>
        <begin position="305"/>
        <end position="324"/>
    </location>
</feature>
<dbReference type="InterPro" id="IPR040256">
    <property type="entry name" value="At4g02000-like"/>
</dbReference>
<protein>
    <submittedName>
        <fullName evidence="2">BnaC04g13400D protein</fullName>
    </submittedName>
</protein>
<gene>
    <name evidence="2" type="primary">BnaC04g13400D</name>
    <name evidence="2" type="ORF">GSBRNA2T00027135001</name>
</gene>
<evidence type="ECO:0000313" key="2">
    <source>
        <dbReference type="EMBL" id="CDY24735.1"/>
    </source>
</evidence>
<organism evidence="2 3">
    <name type="scientific">Brassica napus</name>
    <name type="common">Rape</name>
    <dbReference type="NCBI Taxonomy" id="3708"/>
    <lineage>
        <taxon>Eukaryota</taxon>
        <taxon>Viridiplantae</taxon>
        <taxon>Streptophyta</taxon>
        <taxon>Embryophyta</taxon>
        <taxon>Tracheophyta</taxon>
        <taxon>Spermatophyta</taxon>
        <taxon>Magnoliopsida</taxon>
        <taxon>eudicotyledons</taxon>
        <taxon>Gunneridae</taxon>
        <taxon>Pentapetalae</taxon>
        <taxon>rosids</taxon>
        <taxon>malvids</taxon>
        <taxon>Brassicales</taxon>
        <taxon>Brassicaceae</taxon>
        <taxon>Brassiceae</taxon>
        <taxon>Brassica</taxon>
    </lineage>
</organism>
<feature type="compositionally biased region" description="Basic and acidic residues" evidence="1">
    <location>
        <begin position="326"/>
        <end position="345"/>
    </location>
</feature>
<dbReference type="PANTHER" id="PTHR31286:SF178">
    <property type="entry name" value="DUF4283 DOMAIN-CONTAINING PROTEIN"/>
    <property type="match status" value="1"/>
</dbReference>
<dbReference type="PaxDb" id="3708-A0A078GDW0"/>
<keyword evidence="3" id="KW-1185">Reference proteome</keyword>
<name>A0A078GDW0_BRANA</name>
<feature type="compositionally biased region" description="Basic and acidic residues" evidence="1">
    <location>
        <begin position="285"/>
        <end position="303"/>
    </location>
</feature>
<proteinExistence type="predicted"/>
<evidence type="ECO:0000256" key="1">
    <source>
        <dbReference type="SAM" id="MobiDB-lite"/>
    </source>
</evidence>
<sequence>MTQSQLLGNVGEGKNGEGTRKRLKISVPHFDNSALIKTFSKSLIGRCMNPEEQEMKALISNLPKIWKLEERLQPFHFDYWMFSLARWQPKESVLFPSEITFWVRIIGVPGEFKTVPTFESIGDAIGRTVAVDLDHSRVQVVVDAFKELCFETTVDFTGGEFYDGEEAPVSLRYEKLFDYCQVCGSLCHKDELYPLEVKNTNKSPKKKREGREGNGAWYDGGKYDDRARSYKGVVINGNQVQQNKERESREYYSKGKGKMGEEADSKWTKVAERGSKRAYTNRGTHRGDGEASRYRTAGKEDFRSGASSGQTRPSTGQNREQQPQHGAHEEAREEGEIRSVEEWNESHFGSY</sequence>
<dbReference type="PANTHER" id="PTHR31286">
    <property type="entry name" value="GLYCINE-RICH CELL WALL STRUCTURAL PROTEIN 1.8-LIKE"/>
    <property type="match status" value="1"/>
</dbReference>
<dbReference type="Gramene" id="CDY24735">
    <property type="protein sequence ID" value="CDY24735"/>
    <property type="gene ID" value="GSBRNA2T00027135001"/>
</dbReference>
<reference evidence="2 3" key="1">
    <citation type="journal article" date="2014" name="Science">
        <title>Plant genetics. Early allopolyploid evolution in the post-Neolithic Brassica napus oilseed genome.</title>
        <authorList>
            <person name="Chalhoub B."/>
            <person name="Denoeud F."/>
            <person name="Liu S."/>
            <person name="Parkin I.A."/>
            <person name="Tang H."/>
            <person name="Wang X."/>
            <person name="Chiquet J."/>
            <person name="Belcram H."/>
            <person name="Tong C."/>
            <person name="Samans B."/>
            <person name="Correa M."/>
            <person name="Da Silva C."/>
            <person name="Just J."/>
            <person name="Falentin C."/>
            <person name="Koh C.S."/>
            <person name="Le Clainche I."/>
            <person name="Bernard M."/>
            <person name="Bento P."/>
            <person name="Noel B."/>
            <person name="Labadie K."/>
            <person name="Alberti A."/>
            <person name="Charles M."/>
            <person name="Arnaud D."/>
            <person name="Guo H."/>
            <person name="Daviaud C."/>
            <person name="Alamery S."/>
            <person name="Jabbari K."/>
            <person name="Zhao M."/>
            <person name="Edger P.P."/>
            <person name="Chelaifa H."/>
            <person name="Tack D."/>
            <person name="Lassalle G."/>
            <person name="Mestiri I."/>
            <person name="Schnel N."/>
            <person name="Le Paslier M.C."/>
            <person name="Fan G."/>
            <person name="Renault V."/>
            <person name="Bayer P.E."/>
            <person name="Golicz A.A."/>
            <person name="Manoli S."/>
            <person name="Lee T.H."/>
            <person name="Thi V.H."/>
            <person name="Chalabi S."/>
            <person name="Hu Q."/>
            <person name="Fan C."/>
            <person name="Tollenaere R."/>
            <person name="Lu Y."/>
            <person name="Battail C."/>
            <person name="Shen J."/>
            <person name="Sidebottom C.H."/>
            <person name="Wang X."/>
            <person name="Canaguier A."/>
            <person name="Chauveau A."/>
            <person name="Berard A."/>
            <person name="Deniot G."/>
            <person name="Guan M."/>
            <person name="Liu Z."/>
            <person name="Sun F."/>
            <person name="Lim Y.P."/>
            <person name="Lyons E."/>
            <person name="Town C.D."/>
            <person name="Bancroft I."/>
            <person name="Wang X."/>
            <person name="Meng J."/>
            <person name="Ma J."/>
            <person name="Pires J.C."/>
            <person name="King G.J."/>
            <person name="Brunel D."/>
            <person name="Delourme R."/>
            <person name="Renard M."/>
            <person name="Aury J.M."/>
            <person name="Adams K.L."/>
            <person name="Batley J."/>
            <person name="Snowdon R.J."/>
            <person name="Tost J."/>
            <person name="Edwards D."/>
            <person name="Zhou Y."/>
            <person name="Hua W."/>
            <person name="Sharpe A.G."/>
            <person name="Paterson A.H."/>
            <person name="Guan C."/>
            <person name="Wincker P."/>
        </authorList>
    </citation>
    <scope>NUCLEOTIDE SEQUENCE [LARGE SCALE GENOMIC DNA]</scope>
    <source>
        <strain evidence="3">cv. Darmor-bzh</strain>
    </source>
</reference>
<dbReference type="Proteomes" id="UP000028999">
    <property type="component" value="Unassembled WGS sequence"/>
</dbReference>
<feature type="region of interest" description="Disordered" evidence="1">
    <location>
        <begin position="234"/>
        <end position="351"/>
    </location>
</feature>
<feature type="region of interest" description="Disordered" evidence="1">
    <location>
        <begin position="201"/>
        <end position="221"/>
    </location>
</feature>
<dbReference type="AlphaFoldDB" id="A0A078GDW0"/>
<dbReference type="STRING" id="3708.A0A078GDW0"/>
<feature type="compositionally biased region" description="Basic and acidic residues" evidence="1">
    <location>
        <begin position="243"/>
        <end position="275"/>
    </location>
</feature>
<accession>A0A078GDW0</accession>
<dbReference type="OMA" id="VITFWAR"/>